<evidence type="ECO:0008006" key="6">
    <source>
        <dbReference type="Google" id="ProtNLM"/>
    </source>
</evidence>
<dbReference type="InterPro" id="IPR034032">
    <property type="entry name" value="Zn_MMP-like_bac"/>
</dbReference>
<dbReference type="EMBL" id="JQZV01000013">
    <property type="protein sequence ID" value="KGN91636.1"/>
    <property type="molecule type" value="Genomic_DNA"/>
</dbReference>
<name>A0ABR4XJR9_9PORP</name>
<accession>A0ABR4XJR9</accession>
<dbReference type="Gene3D" id="3.40.390.10">
    <property type="entry name" value="Collagenase (Catalytic Domain)"/>
    <property type="match status" value="1"/>
</dbReference>
<keyword evidence="5" id="KW-1185">Reference proteome</keyword>
<organism evidence="4 5">
    <name type="scientific">Porphyromonas canoris</name>
    <dbReference type="NCBI Taxonomy" id="36875"/>
    <lineage>
        <taxon>Bacteria</taxon>
        <taxon>Pseudomonadati</taxon>
        <taxon>Bacteroidota</taxon>
        <taxon>Bacteroidia</taxon>
        <taxon>Bacteroidales</taxon>
        <taxon>Porphyromonadaceae</taxon>
        <taxon>Porphyromonas</taxon>
    </lineage>
</organism>
<dbReference type="CDD" id="cd04276">
    <property type="entry name" value="ZnMc_MMP_like_2"/>
    <property type="match status" value="1"/>
</dbReference>
<proteinExistence type="predicted"/>
<dbReference type="PROSITE" id="PS50890">
    <property type="entry name" value="PUA"/>
    <property type="match status" value="1"/>
</dbReference>
<evidence type="ECO:0000259" key="3">
    <source>
        <dbReference type="Pfam" id="PF17148"/>
    </source>
</evidence>
<protein>
    <recommendedName>
        <fullName evidence="6">Zinc-dependent metalloprotease</fullName>
    </recommendedName>
</protein>
<feature type="domain" description="EcxA zinc-binding" evidence="2">
    <location>
        <begin position="396"/>
        <end position="704"/>
    </location>
</feature>
<dbReference type="InterPro" id="IPR033413">
    <property type="entry name" value="DUF5117"/>
</dbReference>
<dbReference type="InterPro" id="IPR032534">
    <property type="entry name" value="EcxA_zinc-bd"/>
</dbReference>
<dbReference type="Pfam" id="PF16313">
    <property type="entry name" value="DUF4953"/>
    <property type="match status" value="1"/>
</dbReference>
<feature type="domain" description="DUF5117" evidence="3">
    <location>
        <begin position="84"/>
        <end position="260"/>
    </location>
</feature>
<reference evidence="4 5" key="1">
    <citation type="submission" date="2014-08" db="EMBL/GenBank/DDBJ databases">
        <title>Porphyromonas canoris strain:OH2762 Genome sequencing.</title>
        <authorList>
            <person name="Wallis C."/>
            <person name="Deusch O."/>
            <person name="O'Flynn C."/>
            <person name="Davis I."/>
            <person name="Jospin G."/>
            <person name="Darling A.E."/>
            <person name="Coil D.A."/>
            <person name="Alexiev A."/>
            <person name="Horsfall A."/>
            <person name="Kirkwood N."/>
            <person name="Harris S."/>
            <person name="Eisen J.A."/>
        </authorList>
    </citation>
    <scope>NUCLEOTIDE SEQUENCE [LARGE SCALE GENOMIC DNA]</scope>
    <source>
        <strain evidence="5">COT-108 OH2762</strain>
    </source>
</reference>
<dbReference type="SUPFAM" id="SSF55486">
    <property type="entry name" value="Metalloproteases ('zincins'), catalytic domain"/>
    <property type="match status" value="1"/>
</dbReference>
<feature type="region of interest" description="Disordered" evidence="1">
    <location>
        <begin position="1"/>
        <end position="27"/>
    </location>
</feature>
<dbReference type="PANTHER" id="PTHR38478:SF1">
    <property type="entry name" value="ZINC DEPENDENT METALLOPROTEASE DOMAIN LIPOPROTEIN"/>
    <property type="match status" value="1"/>
</dbReference>
<evidence type="ECO:0000256" key="1">
    <source>
        <dbReference type="SAM" id="MobiDB-lite"/>
    </source>
</evidence>
<evidence type="ECO:0000259" key="2">
    <source>
        <dbReference type="Pfam" id="PF16313"/>
    </source>
</evidence>
<dbReference type="InterPro" id="IPR024079">
    <property type="entry name" value="MetalloPept_cat_dom_sf"/>
</dbReference>
<sequence>MSKRAKQKKAAEEAAKNAKPDPEAEKFKAAVKDAKESQGLFTTYLDDKGMLHLALPEEIFTNNDNFLLSNRISKTSNPNEHVAGQMVTDPFLVRFTKDKQSVYMHEVNTYISVAANDPIIPSFKKNYLDPIIRVFPIKGTKDGKVLIDATQIFVGGERYLSPVGTRTKMPTAPLPGGSRITSVKNFPKNIEVKSLMSYRTDQAYTLETHRSLVLLPREPMQSRLQDNRVGYFSSYRTRFTTDKDKIENFQIIHRWRVEPKDSAAMEAYKRGEVVEVKKPIVFYVDTVFPKKWRQSILDGVEDWNTAFEAAGFKNAVVAKLYPNAQEDPEFDPDDLRYSCIKYAATEVPNAMGPSYVDPRSGEILNADVIWYHNVISLLHDWRFVQTAAADKRVRTDKFPDEVMAESMRYVAAHEIGHTLGLMHNMGASYSFPIDSLRSPSFTQKYGTTPSIMDYARNNFVAQPGDLERGVRLTPPNLGVYDIHAINYGYRLIPGTKNPEDEKATLRKWIEAKDHDPMYRFGAQQIISLDPTDQMEDLSNDHIKAGDLAIKNLKFIMANYEKWLQKDKERTDDLLDVQNAIAMQYFRHVGHVIPHLGGIIYTENRQGDSQNAVTYEPKAKQKQAMNWLDNQLRTYRSWLFPEAQYLKYGTRLALYDVMPRAVIGQIFADYRLAFVAHGYKADPKNNYSLDAYVNDAVRMLFRKSYEGKKLQDIDRDIEDAALNSLLTSSGQVTVVVTAQKRFEELMEDAKPQWQCSHGCTHNHKHSDNNAEQADKGETSFFRIPVFATIPANVKQALMYEKVREIQTLYKSRLASAADKDSKRHYAYWVNRLHNILDKK</sequence>
<gene>
    <name evidence="4" type="ORF">HQ43_05890</name>
</gene>
<dbReference type="Proteomes" id="UP000030101">
    <property type="component" value="Unassembled WGS sequence"/>
</dbReference>
<dbReference type="Pfam" id="PF17148">
    <property type="entry name" value="DUF5117"/>
    <property type="match status" value="1"/>
</dbReference>
<comment type="caution">
    <text evidence="4">The sequence shown here is derived from an EMBL/GenBank/DDBJ whole genome shotgun (WGS) entry which is preliminary data.</text>
</comment>
<dbReference type="PANTHER" id="PTHR38478">
    <property type="entry name" value="PEPTIDASE M1A AND M12B"/>
    <property type="match status" value="1"/>
</dbReference>
<feature type="compositionally biased region" description="Basic and acidic residues" evidence="1">
    <location>
        <begin position="9"/>
        <end position="27"/>
    </location>
</feature>
<evidence type="ECO:0000313" key="5">
    <source>
        <dbReference type="Proteomes" id="UP000030101"/>
    </source>
</evidence>
<evidence type="ECO:0000313" key="4">
    <source>
        <dbReference type="EMBL" id="KGN91636.1"/>
    </source>
</evidence>